<evidence type="ECO:0000313" key="2">
    <source>
        <dbReference type="EMBL" id="KAK5785815.1"/>
    </source>
</evidence>
<evidence type="ECO:0000313" key="3">
    <source>
        <dbReference type="Proteomes" id="UP001358586"/>
    </source>
</evidence>
<reference evidence="2 3" key="1">
    <citation type="submission" date="2023-03" db="EMBL/GenBank/DDBJ databases">
        <title>WGS of Gossypium arboreum.</title>
        <authorList>
            <person name="Yu D."/>
        </authorList>
    </citation>
    <scope>NUCLEOTIDE SEQUENCE [LARGE SCALE GENOMIC DNA]</scope>
    <source>
        <tissue evidence="2">Leaf</tissue>
    </source>
</reference>
<gene>
    <name evidence="2" type="ORF">PVK06_040434</name>
</gene>
<accession>A0ABR0N624</accession>
<organism evidence="2 3">
    <name type="scientific">Gossypium arboreum</name>
    <name type="common">Tree cotton</name>
    <name type="synonym">Gossypium nanking</name>
    <dbReference type="NCBI Taxonomy" id="29729"/>
    <lineage>
        <taxon>Eukaryota</taxon>
        <taxon>Viridiplantae</taxon>
        <taxon>Streptophyta</taxon>
        <taxon>Embryophyta</taxon>
        <taxon>Tracheophyta</taxon>
        <taxon>Spermatophyta</taxon>
        <taxon>Magnoliopsida</taxon>
        <taxon>eudicotyledons</taxon>
        <taxon>Gunneridae</taxon>
        <taxon>Pentapetalae</taxon>
        <taxon>rosids</taxon>
        <taxon>malvids</taxon>
        <taxon>Malvales</taxon>
        <taxon>Malvaceae</taxon>
        <taxon>Malvoideae</taxon>
        <taxon>Gossypium</taxon>
    </lineage>
</organism>
<proteinExistence type="predicted"/>
<evidence type="ECO:0000256" key="1">
    <source>
        <dbReference type="SAM" id="MobiDB-lite"/>
    </source>
</evidence>
<keyword evidence="3" id="KW-1185">Reference proteome</keyword>
<name>A0ABR0N624_GOSAR</name>
<feature type="region of interest" description="Disordered" evidence="1">
    <location>
        <begin position="202"/>
        <end position="224"/>
    </location>
</feature>
<protein>
    <submittedName>
        <fullName evidence="2">Uncharacterized protein</fullName>
    </submittedName>
</protein>
<sequence>MLRQCRDGEKDEERIKAGKGRELMGQEKQKESIDVKFTEQQQRIEANLSRFRDTLVGSWTCCLRKAKHHNLLPWQTLTRKQIRYPIQTLSKADGKKPVQITVIDDNERFCDRTCLDVVEEFNKLTQRGSVEDYQEKFEDLRSFMLQYNLHLNEEYFVSSFVSGLTKKPKLDLRKTDNLCFKCGDKFLPGHQCKVKELNSMEEEGAEHPTEVLIEEESTEESLPVNGEKNGVLEISINSLIGSAGFSTLRIQGSIKGRNIYILVDTESITALQPLITTVKLTVLLSAVKII</sequence>
<dbReference type="EMBL" id="JARKNE010000011">
    <property type="protein sequence ID" value="KAK5785815.1"/>
    <property type="molecule type" value="Genomic_DNA"/>
</dbReference>
<dbReference type="Proteomes" id="UP001358586">
    <property type="component" value="Chromosome 11"/>
</dbReference>
<comment type="caution">
    <text evidence="2">The sequence shown here is derived from an EMBL/GenBank/DDBJ whole genome shotgun (WGS) entry which is preliminary data.</text>
</comment>
<feature type="region of interest" description="Disordered" evidence="1">
    <location>
        <begin position="1"/>
        <end position="28"/>
    </location>
</feature>